<evidence type="ECO:0000259" key="2">
    <source>
        <dbReference type="PROSITE" id="PS00028"/>
    </source>
</evidence>
<dbReference type="InterPro" id="IPR057634">
    <property type="entry name" value="PAH_ZNF598/HEL2"/>
</dbReference>
<feature type="compositionally biased region" description="Gly residues" evidence="1">
    <location>
        <begin position="790"/>
        <end position="805"/>
    </location>
</feature>
<dbReference type="STRING" id="240176.A8PGF1"/>
<feature type="compositionally biased region" description="Low complexity" evidence="1">
    <location>
        <begin position="806"/>
        <end position="816"/>
    </location>
</feature>
<organism evidence="3 4">
    <name type="scientific">Coprinopsis cinerea (strain Okayama-7 / 130 / ATCC MYA-4618 / FGSC 9003)</name>
    <name type="common">Inky cap fungus</name>
    <name type="synonym">Hormographiella aspergillata</name>
    <dbReference type="NCBI Taxonomy" id="240176"/>
    <lineage>
        <taxon>Eukaryota</taxon>
        <taxon>Fungi</taxon>
        <taxon>Dikarya</taxon>
        <taxon>Basidiomycota</taxon>
        <taxon>Agaricomycotina</taxon>
        <taxon>Agaricomycetes</taxon>
        <taxon>Agaricomycetidae</taxon>
        <taxon>Agaricales</taxon>
        <taxon>Agaricineae</taxon>
        <taxon>Psathyrellaceae</taxon>
        <taxon>Coprinopsis</taxon>
    </lineage>
</organism>
<dbReference type="InterPro" id="IPR056437">
    <property type="entry name" value="Znf-C2H2_ZNF598/HEL2"/>
</dbReference>
<evidence type="ECO:0000313" key="3">
    <source>
        <dbReference type="EMBL" id="EAU80632.2"/>
    </source>
</evidence>
<dbReference type="SMART" id="SM00355">
    <property type="entry name" value="ZnF_C2H2"/>
    <property type="match status" value="4"/>
</dbReference>
<name>A8PGF1_COPC7</name>
<feature type="compositionally biased region" description="Polar residues" evidence="1">
    <location>
        <begin position="55"/>
        <end position="93"/>
    </location>
</feature>
<sequence>MSSSATPTTQARGGSGESRGTGRRGQRGRGQRGGGGGGGGGRGGSHRGGRGSRSTPAPQAQAQDSSTPKDPLQSNNPVDEATTDPQAQSQTAVSGAGLEPSEGGDQDVCWICAESVKYYSVSACNHRTCHEPQPKVIFTTSPSQPFDAFPPESTPFTDAKLQIYFESREMMEETLILLRFNCPDPDCDYIGNGWADLKLHIRASHGKLLCDLCIRHKKVFAHELALYPPSLLPLHLPSMYQRGSKKDVPPDQIEGGVHPLCEFCRECFFSSDELYPHMRERHEECFICKRNEVRDQYFQNYESLERHFNTAHYPCQHKECLAQKFVVFNTPLDLQAHMVEEHGADMSARDRKNAQRVQAEFTFEDAGRRYGRQQQQQDHRAARDEHQSRSVPPPPQASTSASAPTPAQAQAGPVRGANARRAAFGGSLTTGGASEQGGSQGATPNRNSPAVSRPASPPERNVDPATAERHAAFLDRLHHLSKNPTTAIPAVKSASRSYMTNESTAKDFILTIWNVLERNLDSTASIVNAFVDLLDEGEEERRVEVLREWRGFAVEQRRQFPDLVPNAVGSGWAGITSGRVLNAKNSTAARTSHQSSRQVWDRVARAAGSSSSSQPSGSGPPGWAPPPSTSSTSAFPSLTPAPRPPDRFPPLGAASSSSSGAGYRPGGGGGQRTTPWSATASAAASGSRGARSGSGIGGAGGIGGGGGGTAGGSRARAPPALSKSAFPELVPTSTNTRAKPVVSGNVSLRNILGVPAAPVAPAWGTGEGSQASSGNGNGGGNGNVNTSNGNGNGNSGPGAGEGTGAGASAEAETNENVTPQAGGGGGGKGKKKGKQKQMLFTLGSYPT</sequence>
<evidence type="ECO:0000313" key="4">
    <source>
        <dbReference type="Proteomes" id="UP000001861"/>
    </source>
</evidence>
<feature type="compositionally biased region" description="Gly residues" evidence="1">
    <location>
        <begin position="692"/>
        <end position="711"/>
    </location>
</feature>
<feature type="compositionally biased region" description="Polar residues" evidence="1">
    <location>
        <begin position="587"/>
        <end position="598"/>
    </location>
</feature>
<dbReference type="GeneID" id="6017879"/>
<dbReference type="GO" id="GO:0072344">
    <property type="term" value="P:rescue of stalled ribosome"/>
    <property type="evidence" value="ECO:0007669"/>
    <property type="project" value="InterPro"/>
</dbReference>
<feature type="compositionally biased region" description="Low complexity" evidence="1">
    <location>
        <begin position="606"/>
        <end position="617"/>
    </location>
</feature>
<feature type="region of interest" description="Disordered" evidence="1">
    <location>
        <begin position="758"/>
        <end position="847"/>
    </location>
</feature>
<evidence type="ECO:0000256" key="1">
    <source>
        <dbReference type="SAM" id="MobiDB-lite"/>
    </source>
</evidence>
<proteinExistence type="predicted"/>
<feature type="compositionally biased region" description="Low complexity" evidence="1">
    <location>
        <begin position="649"/>
        <end position="662"/>
    </location>
</feature>
<accession>A8PGF1</accession>
<dbReference type="FunCoup" id="A8PGF1">
    <property type="interactions" value="72"/>
</dbReference>
<dbReference type="PANTHER" id="PTHR22938">
    <property type="entry name" value="ZINC FINGER PROTEIN 598"/>
    <property type="match status" value="1"/>
</dbReference>
<dbReference type="eggNOG" id="KOG2231">
    <property type="taxonomic scope" value="Eukaryota"/>
</dbReference>
<dbReference type="Proteomes" id="UP000001861">
    <property type="component" value="Unassembled WGS sequence"/>
</dbReference>
<dbReference type="Pfam" id="PF23202">
    <property type="entry name" value="PAH_ZNF598"/>
    <property type="match status" value="1"/>
</dbReference>
<dbReference type="KEGG" id="cci:CC1G_10199"/>
<dbReference type="PANTHER" id="PTHR22938:SF0">
    <property type="entry name" value="E3 UBIQUITIN-PROTEIN LIGASE ZNF598"/>
    <property type="match status" value="1"/>
</dbReference>
<feature type="region of interest" description="Disordered" evidence="1">
    <location>
        <begin position="362"/>
        <end position="464"/>
    </location>
</feature>
<feature type="compositionally biased region" description="Gly residues" evidence="1">
    <location>
        <begin position="31"/>
        <end position="43"/>
    </location>
</feature>
<protein>
    <submittedName>
        <fullName evidence="3">Cytoplasmic protein</fullName>
    </submittedName>
</protein>
<dbReference type="VEuPathDB" id="FungiDB:CC1G_10199"/>
<feature type="compositionally biased region" description="Low complexity" evidence="1">
    <location>
        <begin position="758"/>
        <end position="774"/>
    </location>
</feature>
<dbReference type="GO" id="GO:0016567">
    <property type="term" value="P:protein ubiquitination"/>
    <property type="evidence" value="ECO:0007669"/>
    <property type="project" value="TreeGrafter"/>
</dbReference>
<dbReference type="PROSITE" id="PS00028">
    <property type="entry name" value="ZINC_FINGER_C2H2_1"/>
    <property type="match status" value="1"/>
</dbReference>
<feature type="compositionally biased region" description="Low complexity" evidence="1">
    <location>
        <begin position="677"/>
        <end position="691"/>
    </location>
</feature>
<feature type="region of interest" description="Disordered" evidence="1">
    <location>
        <begin position="1"/>
        <end position="103"/>
    </location>
</feature>
<dbReference type="GO" id="GO:0061630">
    <property type="term" value="F:ubiquitin protein ligase activity"/>
    <property type="evidence" value="ECO:0007669"/>
    <property type="project" value="InterPro"/>
</dbReference>
<dbReference type="OMA" id="VFTHEHT"/>
<dbReference type="InterPro" id="IPR044288">
    <property type="entry name" value="ZNF598/HEL2"/>
</dbReference>
<feature type="compositionally biased region" description="Basic residues" evidence="1">
    <location>
        <begin position="21"/>
        <end position="30"/>
    </location>
</feature>
<dbReference type="EMBL" id="AACS02000002">
    <property type="protein sequence ID" value="EAU80632.2"/>
    <property type="molecule type" value="Genomic_DNA"/>
</dbReference>
<reference evidence="3 4" key="1">
    <citation type="journal article" date="2010" name="Proc. Natl. Acad. Sci. U.S.A.">
        <title>Insights into evolution of multicellular fungi from the assembled chromosomes of the mushroom Coprinopsis cinerea (Coprinus cinereus).</title>
        <authorList>
            <person name="Stajich J.E."/>
            <person name="Wilke S.K."/>
            <person name="Ahren D."/>
            <person name="Au C.H."/>
            <person name="Birren B.W."/>
            <person name="Borodovsky M."/>
            <person name="Burns C."/>
            <person name="Canback B."/>
            <person name="Casselton L.A."/>
            <person name="Cheng C.K."/>
            <person name="Deng J."/>
            <person name="Dietrich F.S."/>
            <person name="Fargo D.C."/>
            <person name="Farman M.L."/>
            <person name="Gathman A.C."/>
            <person name="Goldberg J."/>
            <person name="Guigo R."/>
            <person name="Hoegger P.J."/>
            <person name="Hooker J.B."/>
            <person name="Huggins A."/>
            <person name="James T.Y."/>
            <person name="Kamada T."/>
            <person name="Kilaru S."/>
            <person name="Kodira C."/>
            <person name="Kues U."/>
            <person name="Kupfer D."/>
            <person name="Kwan H.S."/>
            <person name="Lomsadze A."/>
            <person name="Li W."/>
            <person name="Lilly W.W."/>
            <person name="Ma L.J."/>
            <person name="Mackey A.J."/>
            <person name="Manning G."/>
            <person name="Martin F."/>
            <person name="Muraguchi H."/>
            <person name="Natvig D.O."/>
            <person name="Palmerini H."/>
            <person name="Ramesh M.A."/>
            <person name="Rehmeyer C.J."/>
            <person name="Roe B.A."/>
            <person name="Shenoy N."/>
            <person name="Stanke M."/>
            <person name="Ter-Hovhannisyan V."/>
            <person name="Tunlid A."/>
            <person name="Velagapudi R."/>
            <person name="Vision T.J."/>
            <person name="Zeng Q."/>
            <person name="Zolan M.E."/>
            <person name="Pukkila P.J."/>
        </authorList>
    </citation>
    <scope>NUCLEOTIDE SEQUENCE [LARGE SCALE GENOMIC DNA]</scope>
    <source>
        <strain evidence="4">Okayama-7 / 130 / ATCC MYA-4618 / FGSC 9003</strain>
    </source>
</reference>
<feature type="compositionally biased region" description="Polar residues" evidence="1">
    <location>
        <begin position="1"/>
        <end position="11"/>
    </location>
</feature>
<dbReference type="InterPro" id="IPR013087">
    <property type="entry name" value="Znf_C2H2_type"/>
</dbReference>
<feature type="compositionally biased region" description="Basic and acidic residues" evidence="1">
    <location>
        <begin position="377"/>
        <end position="388"/>
    </location>
</feature>
<keyword evidence="4" id="KW-1185">Reference proteome</keyword>
<dbReference type="OrthoDB" id="3838338at2759"/>
<dbReference type="InParanoid" id="A8PGF1"/>
<feature type="compositionally biased region" description="Low complexity" evidence="1">
    <location>
        <begin position="397"/>
        <end position="433"/>
    </location>
</feature>
<gene>
    <name evidence="3" type="ORF">CC1G_10199</name>
</gene>
<feature type="compositionally biased region" description="Low complexity" evidence="1">
    <location>
        <begin position="629"/>
        <end position="640"/>
    </location>
</feature>
<comment type="caution">
    <text evidence="3">The sequence shown here is derived from an EMBL/GenBank/DDBJ whole genome shotgun (WGS) entry which is preliminary data.</text>
</comment>
<dbReference type="AlphaFoldDB" id="A8PGF1"/>
<dbReference type="HOGENOM" id="CLU_008515_0_0_1"/>
<feature type="domain" description="C2H2-type" evidence="2">
    <location>
        <begin position="261"/>
        <end position="282"/>
    </location>
</feature>
<dbReference type="GO" id="GO:0043022">
    <property type="term" value="F:ribosome binding"/>
    <property type="evidence" value="ECO:0007669"/>
    <property type="project" value="TreeGrafter"/>
</dbReference>
<feature type="region of interest" description="Disordered" evidence="1">
    <location>
        <begin position="587"/>
        <end position="742"/>
    </location>
</feature>
<dbReference type="RefSeq" id="XP_001841202.2">
    <property type="nucleotide sequence ID" value="XM_001841150.2"/>
</dbReference>
<dbReference type="Pfam" id="PF23230">
    <property type="entry name" value="zf-C2H2_13"/>
    <property type="match status" value="1"/>
</dbReference>